<evidence type="ECO:0000313" key="3">
    <source>
        <dbReference type="Proteomes" id="UP000178587"/>
    </source>
</evidence>
<feature type="transmembrane region" description="Helical" evidence="1">
    <location>
        <begin position="44"/>
        <end position="63"/>
    </location>
</feature>
<organism evidence="2 3">
    <name type="scientific">Candidatus Kaiserbacteria bacterium RIFCSPLOWO2_01_FULL_50_24</name>
    <dbReference type="NCBI Taxonomy" id="1798507"/>
    <lineage>
        <taxon>Bacteria</taxon>
        <taxon>Candidatus Kaiseribacteriota</taxon>
    </lineage>
</organism>
<sequence>MVVGGNQKGDYNKAMRLLLFGSLLTAASWWLAWSQTSALSLYYFPPLWIGFILIVNGLSEFLFGDSLIRRMGWRFAILFIVSIPLWWFFEWLNMIVLNWFYIIPLTWTPTTILVMKTISFATVIPAVCSVAFLLATLFRRKKWFAFMPHVAPLQMAGSLALLATAGIYLMTLFPHELFPLVWLAPLFILDALNYRLGIPSIYGACADGNWRLVAAFSLGTLLTGFFWEMWNFYAMPKWIYEIPHVEFWHVFEMPILGYLGYLPFGLFVFSFTTLALTFVGRKLPLS</sequence>
<reference evidence="2 3" key="1">
    <citation type="journal article" date="2016" name="Nat. Commun.">
        <title>Thousands of microbial genomes shed light on interconnected biogeochemical processes in an aquifer system.</title>
        <authorList>
            <person name="Anantharaman K."/>
            <person name="Brown C.T."/>
            <person name="Hug L.A."/>
            <person name="Sharon I."/>
            <person name="Castelle C.J."/>
            <person name="Probst A.J."/>
            <person name="Thomas B.C."/>
            <person name="Singh A."/>
            <person name="Wilkins M.J."/>
            <person name="Karaoz U."/>
            <person name="Brodie E.L."/>
            <person name="Williams K.H."/>
            <person name="Hubbard S.S."/>
            <person name="Banfield J.F."/>
        </authorList>
    </citation>
    <scope>NUCLEOTIDE SEQUENCE [LARGE SCALE GENOMIC DNA]</scope>
</reference>
<gene>
    <name evidence="2" type="ORF">A3A34_01090</name>
</gene>
<name>A0A1F6EIP2_9BACT</name>
<keyword evidence="1" id="KW-0812">Transmembrane</keyword>
<dbReference type="EMBL" id="MFLU01000017">
    <property type="protein sequence ID" value="OGG73521.1"/>
    <property type="molecule type" value="Genomic_DNA"/>
</dbReference>
<feature type="transmembrane region" description="Helical" evidence="1">
    <location>
        <begin position="75"/>
        <end position="101"/>
    </location>
</feature>
<dbReference type="AlphaFoldDB" id="A0A1F6EIP2"/>
<keyword evidence="1" id="KW-0472">Membrane</keyword>
<feature type="transmembrane region" description="Helical" evidence="1">
    <location>
        <begin position="208"/>
        <end position="227"/>
    </location>
</feature>
<comment type="caution">
    <text evidence="2">The sequence shown here is derived from an EMBL/GenBank/DDBJ whole genome shotgun (WGS) entry which is preliminary data.</text>
</comment>
<evidence type="ECO:0000256" key="1">
    <source>
        <dbReference type="SAM" id="Phobius"/>
    </source>
</evidence>
<dbReference type="Proteomes" id="UP000178587">
    <property type="component" value="Unassembled WGS sequence"/>
</dbReference>
<dbReference type="STRING" id="1798507.A3A34_01090"/>
<feature type="transmembrane region" description="Helical" evidence="1">
    <location>
        <begin position="150"/>
        <end position="171"/>
    </location>
</feature>
<feature type="transmembrane region" description="Helical" evidence="1">
    <location>
        <begin position="255"/>
        <end position="279"/>
    </location>
</feature>
<feature type="transmembrane region" description="Helical" evidence="1">
    <location>
        <begin position="113"/>
        <end position="138"/>
    </location>
</feature>
<proteinExistence type="predicted"/>
<evidence type="ECO:0008006" key="4">
    <source>
        <dbReference type="Google" id="ProtNLM"/>
    </source>
</evidence>
<protein>
    <recommendedName>
        <fullName evidence="4">Lycopene cyclase domain-containing protein</fullName>
    </recommendedName>
</protein>
<accession>A0A1F6EIP2</accession>
<evidence type="ECO:0000313" key="2">
    <source>
        <dbReference type="EMBL" id="OGG73521.1"/>
    </source>
</evidence>
<feature type="transmembrane region" description="Helical" evidence="1">
    <location>
        <begin position="177"/>
        <end position="196"/>
    </location>
</feature>
<keyword evidence="1" id="KW-1133">Transmembrane helix</keyword>